<reference evidence="2" key="1">
    <citation type="journal article" date="2020" name="Nature">
        <title>Giant virus diversity and host interactions through global metagenomics.</title>
        <authorList>
            <person name="Schulz F."/>
            <person name="Roux S."/>
            <person name="Paez-Espino D."/>
            <person name="Jungbluth S."/>
            <person name="Walsh D.A."/>
            <person name="Denef V.J."/>
            <person name="McMahon K.D."/>
            <person name="Konstantinidis K.T."/>
            <person name="Eloe-Fadrosh E.A."/>
            <person name="Kyrpides N.C."/>
            <person name="Woyke T."/>
        </authorList>
    </citation>
    <scope>NUCLEOTIDE SEQUENCE</scope>
    <source>
        <strain evidence="2">GVMAG-M-3300020166-5</strain>
    </source>
</reference>
<protein>
    <recommendedName>
        <fullName evidence="3">Glycosyltransferase</fullName>
    </recommendedName>
</protein>
<keyword evidence="1" id="KW-0472">Membrane</keyword>
<evidence type="ECO:0000256" key="1">
    <source>
        <dbReference type="SAM" id="Phobius"/>
    </source>
</evidence>
<organism evidence="2">
    <name type="scientific">viral metagenome</name>
    <dbReference type="NCBI Taxonomy" id="1070528"/>
    <lineage>
        <taxon>unclassified sequences</taxon>
        <taxon>metagenomes</taxon>
        <taxon>organismal metagenomes</taxon>
    </lineage>
</organism>
<sequence length="238" mass="28356">MLYWKSILFGVLILIVFYIIITNRCGVESFNTKPRFALLLTTYNENIRTPMYTDVINWWLNNSNFKIFVIDSYGTGFPHITNDRVSVFSFDQSKYFNEPHNIGQYELFALWKGILHWGNLFNEYDYIIKLTGKYRLPVLVSRLNAIDNNTYDIILQHAGGHEVKWQNTECIGFNAKSIKSIIKYLYFEDKTSFDRGLEYKIYLLSLYSKYSFYKIKEPMKIPIQYKVKRNFGDFLEYL</sequence>
<feature type="transmembrane region" description="Helical" evidence="1">
    <location>
        <begin position="6"/>
        <end position="26"/>
    </location>
</feature>
<proteinExistence type="predicted"/>
<evidence type="ECO:0008006" key="3">
    <source>
        <dbReference type="Google" id="ProtNLM"/>
    </source>
</evidence>
<evidence type="ECO:0000313" key="2">
    <source>
        <dbReference type="EMBL" id="QHS96776.1"/>
    </source>
</evidence>
<dbReference type="EMBL" id="MN739279">
    <property type="protein sequence ID" value="QHS96776.1"/>
    <property type="molecule type" value="Genomic_DNA"/>
</dbReference>
<keyword evidence="1" id="KW-0812">Transmembrane</keyword>
<accession>A0A6C0BX30</accession>
<name>A0A6C0BX30_9ZZZZ</name>
<dbReference type="AlphaFoldDB" id="A0A6C0BX30"/>
<keyword evidence="1" id="KW-1133">Transmembrane helix</keyword>